<dbReference type="STRING" id="326474.AWB65_00284"/>
<keyword evidence="2" id="KW-1185">Reference proteome</keyword>
<name>A0A158EW84_9BURK</name>
<dbReference type="AlphaFoldDB" id="A0A158EW84"/>
<dbReference type="RefSeq" id="WP_200821643.1">
    <property type="nucleotide sequence ID" value="NZ_FCNW02000001.1"/>
</dbReference>
<dbReference type="Proteomes" id="UP000054977">
    <property type="component" value="Unassembled WGS sequence"/>
</dbReference>
<sequence>MKQNKYNERQRAHRALMEQAGQYRETCAQTPDDAAWNCARGHAWDDSLSAAQNVRCMNCAAQRRELRMQRLARIAGARGGALLSAAYIDAANPLRWQCAFGHVWEARADVVERQWCRACVREGVYDASSPWRLDESSEDMQAEALTRRI</sequence>
<dbReference type="EMBL" id="FCNW02000001">
    <property type="protein sequence ID" value="SAL11796.1"/>
    <property type="molecule type" value="Genomic_DNA"/>
</dbReference>
<protein>
    <submittedName>
        <fullName evidence="1">Uncharacterized protein</fullName>
    </submittedName>
</protein>
<organism evidence="1 2">
    <name type="scientific">Caballeronia humi</name>
    <dbReference type="NCBI Taxonomy" id="326474"/>
    <lineage>
        <taxon>Bacteria</taxon>
        <taxon>Pseudomonadati</taxon>
        <taxon>Pseudomonadota</taxon>
        <taxon>Betaproteobacteria</taxon>
        <taxon>Burkholderiales</taxon>
        <taxon>Burkholderiaceae</taxon>
        <taxon>Caballeronia</taxon>
    </lineage>
</organism>
<reference evidence="1" key="1">
    <citation type="submission" date="2016-01" db="EMBL/GenBank/DDBJ databases">
        <authorList>
            <person name="Peeters C."/>
        </authorList>
    </citation>
    <scope>NUCLEOTIDE SEQUENCE [LARGE SCALE GENOMIC DNA]</scope>
    <source>
        <strain evidence="1">LMG 22934</strain>
    </source>
</reference>
<gene>
    <name evidence="1" type="ORF">AWB65_00284</name>
</gene>
<proteinExistence type="predicted"/>
<evidence type="ECO:0000313" key="2">
    <source>
        <dbReference type="Proteomes" id="UP000054977"/>
    </source>
</evidence>
<comment type="caution">
    <text evidence="1">The sequence shown here is derived from an EMBL/GenBank/DDBJ whole genome shotgun (WGS) entry which is preliminary data.</text>
</comment>
<evidence type="ECO:0000313" key="1">
    <source>
        <dbReference type="EMBL" id="SAL11796.1"/>
    </source>
</evidence>
<accession>A0A158EW84</accession>